<gene>
    <name evidence="2" type="ORF">DFQ27_005510</name>
</gene>
<feature type="chain" id="PRO_5040299308" description="Ricin B lectin domain-containing protein" evidence="1">
    <location>
        <begin position="24"/>
        <end position="156"/>
    </location>
</feature>
<sequence length="156" mass="16667">MARSSYIIAALAFLVLLVQTVAAQVSSGVYRIVSVTEGTSVRPQAPGAPFYVPAGGQPVPPGSIPDIFDVLRLANGDYLFMAKTYPLYARSTPTIVTLNQQGSNYRLEAVDGGAFLIKSKDGNLAWTVQIGNLKSIITLQAPSAGSTLQHFRFVHI</sequence>
<accession>A0A9P6Q270</accession>
<dbReference type="OrthoDB" id="10410162at2759"/>
<reference evidence="2" key="1">
    <citation type="journal article" date="2020" name="Fungal Divers.">
        <title>Resolving the Mortierellaceae phylogeny through synthesis of multi-gene phylogenetics and phylogenomics.</title>
        <authorList>
            <person name="Vandepol N."/>
            <person name="Liber J."/>
            <person name="Desiro A."/>
            <person name="Na H."/>
            <person name="Kennedy M."/>
            <person name="Barry K."/>
            <person name="Grigoriev I.V."/>
            <person name="Miller A.N."/>
            <person name="O'Donnell K."/>
            <person name="Stajich J.E."/>
            <person name="Bonito G."/>
        </authorList>
    </citation>
    <scope>NUCLEOTIDE SEQUENCE</scope>
    <source>
        <strain evidence="2">BC1065</strain>
    </source>
</reference>
<evidence type="ECO:0000313" key="2">
    <source>
        <dbReference type="EMBL" id="KAG0256781.1"/>
    </source>
</evidence>
<comment type="caution">
    <text evidence="2">The sequence shown here is derived from an EMBL/GenBank/DDBJ whole genome shotgun (WGS) entry which is preliminary data.</text>
</comment>
<organism evidence="2 3">
    <name type="scientific">Actinomortierella ambigua</name>
    <dbReference type="NCBI Taxonomy" id="1343610"/>
    <lineage>
        <taxon>Eukaryota</taxon>
        <taxon>Fungi</taxon>
        <taxon>Fungi incertae sedis</taxon>
        <taxon>Mucoromycota</taxon>
        <taxon>Mortierellomycotina</taxon>
        <taxon>Mortierellomycetes</taxon>
        <taxon>Mortierellales</taxon>
        <taxon>Mortierellaceae</taxon>
        <taxon>Actinomortierella</taxon>
    </lineage>
</organism>
<keyword evidence="3" id="KW-1185">Reference proteome</keyword>
<dbReference type="EMBL" id="JAAAJB010000393">
    <property type="protein sequence ID" value="KAG0256781.1"/>
    <property type="molecule type" value="Genomic_DNA"/>
</dbReference>
<evidence type="ECO:0000256" key="1">
    <source>
        <dbReference type="SAM" id="SignalP"/>
    </source>
</evidence>
<proteinExistence type="predicted"/>
<feature type="signal peptide" evidence="1">
    <location>
        <begin position="1"/>
        <end position="23"/>
    </location>
</feature>
<name>A0A9P6Q270_9FUNG</name>
<evidence type="ECO:0000313" key="3">
    <source>
        <dbReference type="Proteomes" id="UP000807716"/>
    </source>
</evidence>
<dbReference type="AlphaFoldDB" id="A0A9P6Q270"/>
<dbReference type="Proteomes" id="UP000807716">
    <property type="component" value="Unassembled WGS sequence"/>
</dbReference>
<keyword evidence="1" id="KW-0732">Signal</keyword>
<protein>
    <recommendedName>
        <fullName evidence="4">Ricin B lectin domain-containing protein</fullName>
    </recommendedName>
</protein>
<evidence type="ECO:0008006" key="4">
    <source>
        <dbReference type="Google" id="ProtNLM"/>
    </source>
</evidence>